<protein>
    <submittedName>
        <fullName evidence="1">Uncharacterized protein</fullName>
    </submittedName>
</protein>
<keyword evidence="2" id="KW-1185">Reference proteome</keyword>
<dbReference type="AlphaFoldDB" id="A0A1R2AMP2"/>
<sequence length="181" mass="21048">MRSVKTQVKVPSIQLRIIKSDNSSYKDHPAEPKSFNPRSISANSSFRAVFRVPKPIPNQNLTKSHPINKSYLKNSLTIKSSPISSQYQNLNDLQYLSHLCQKIVKKHDDLKRKIERQNTFLKKHNTNTPSPYIIPKLSSLSPNKYSPLPMKSEYSKEELITFRPSNTPQRKQFHFPRDIFK</sequence>
<dbReference type="Proteomes" id="UP000187209">
    <property type="component" value="Unassembled WGS sequence"/>
</dbReference>
<accession>A0A1R2AMP2</accession>
<proteinExistence type="predicted"/>
<reference evidence="1 2" key="1">
    <citation type="submission" date="2016-11" db="EMBL/GenBank/DDBJ databases">
        <title>The macronuclear genome of Stentor coeruleus: a giant cell with tiny introns.</title>
        <authorList>
            <person name="Slabodnick M."/>
            <person name="Ruby J.G."/>
            <person name="Reiff S.B."/>
            <person name="Swart E.C."/>
            <person name="Gosai S."/>
            <person name="Prabakaran S."/>
            <person name="Witkowska E."/>
            <person name="Larue G.E."/>
            <person name="Fisher S."/>
            <person name="Freeman R.M."/>
            <person name="Gunawardena J."/>
            <person name="Chu W."/>
            <person name="Stover N.A."/>
            <person name="Gregory B.D."/>
            <person name="Nowacki M."/>
            <person name="Derisi J."/>
            <person name="Roy S.W."/>
            <person name="Marshall W.F."/>
            <person name="Sood P."/>
        </authorList>
    </citation>
    <scope>NUCLEOTIDE SEQUENCE [LARGE SCALE GENOMIC DNA]</scope>
    <source>
        <strain evidence="1">WM001</strain>
    </source>
</reference>
<dbReference type="EMBL" id="MPUH01001947">
    <property type="protein sequence ID" value="OMJ65769.1"/>
    <property type="molecule type" value="Genomic_DNA"/>
</dbReference>
<gene>
    <name evidence="1" type="ORF">SteCoe_37641</name>
</gene>
<evidence type="ECO:0000313" key="1">
    <source>
        <dbReference type="EMBL" id="OMJ65769.1"/>
    </source>
</evidence>
<evidence type="ECO:0000313" key="2">
    <source>
        <dbReference type="Proteomes" id="UP000187209"/>
    </source>
</evidence>
<comment type="caution">
    <text evidence="1">The sequence shown here is derived from an EMBL/GenBank/DDBJ whole genome shotgun (WGS) entry which is preliminary data.</text>
</comment>
<name>A0A1R2AMP2_9CILI</name>
<organism evidence="1 2">
    <name type="scientific">Stentor coeruleus</name>
    <dbReference type="NCBI Taxonomy" id="5963"/>
    <lineage>
        <taxon>Eukaryota</taxon>
        <taxon>Sar</taxon>
        <taxon>Alveolata</taxon>
        <taxon>Ciliophora</taxon>
        <taxon>Postciliodesmatophora</taxon>
        <taxon>Heterotrichea</taxon>
        <taxon>Heterotrichida</taxon>
        <taxon>Stentoridae</taxon>
        <taxon>Stentor</taxon>
    </lineage>
</organism>